<accession>A0A517U5R7</accession>
<dbReference type="RefSeq" id="WP_145435676.1">
    <property type="nucleotide sequence ID" value="NZ_CP036339.1"/>
</dbReference>
<dbReference type="GO" id="GO:0007156">
    <property type="term" value="P:homophilic cell adhesion via plasma membrane adhesion molecules"/>
    <property type="evidence" value="ECO:0007669"/>
    <property type="project" value="InterPro"/>
</dbReference>
<evidence type="ECO:0000259" key="8">
    <source>
        <dbReference type="PROSITE" id="PS50268"/>
    </source>
</evidence>
<dbReference type="InterPro" id="IPR002126">
    <property type="entry name" value="Cadherin-like_dom"/>
</dbReference>
<evidence type="ECO:0000256" key="3">
    <source>
        <dbReference type="ARBA" id="ARBA00022737"/>
    </source>
</evidence>
<evidence type="ECO:0000313" key="10">
    <source>
        <dbReference type="Proteomes" id="UP000317909"/>
    </source>
</evidence>
<dbReference type="SUPFAM" id="SSF49313">
    <property type="entry name" value="Cadherin-like"/>
    <property type="match status" value="5"/>
</dbReference>
<dbReference type="SMART" id="SM00112">
    <property type="entry name" value="CA"/>
    <property type="match status" value="5"/>
</dbReference>
<feature type="domain" description="Cadherin" evidence="8">
    <location>
        <begin position="275"/>
        <end position="379"/>
    </location>
</feature>
<feature type="domain" description="Cadherin" evidence="8">
    <location>
        <begin position="712"/>
        <end position="800"/>
    </location>
</feature>
<dbReference type="PANTHER" id="PTHR24025">
    <property type="entry name" value="DESMOGLEIN FAMILY MEMBER"/>
    <property type="match status" value="1"/>
</dbReference>
<dbReference type="Gene3D" id="2.60.40.60">
    <property type="entry name" value="Cadherins"/>
    <property type="match status" value="5"/>
</dbReference>
<evidence type="ECO:0000256" key="5">
    <source>
        <dbReference type="ARBA" id="ARBA00022889"/>
    </source>
</evidence>
<dbReference type="CDD" id="cd11304">
    <property type="entry name" value="Cadherin_repeat"/>
    <property type="match status" value="4"/>
</dbReference>
<proteinExistence type="predicted"/>
<organism evidence="9 10">
    <name type="scientific">Lacipirellula limnantheis</name>
    <dbReference type="NCBI Taxonomy" id="2528024"/>
    <lineage>
        <taxon>Bacteria</taxon>
        <taxon>Pseudomonadati</taxon>
        <taxon>Planctomycetota</taxon>
        <taxon>Planctomycetia</taxon>
        <taxon>Pirellulales</taxon>
        <taxon>Lacipirellulaceae</taxon>
        <taxon>Lacipirellula</taxon>
    </lineage>
</organism>
<name>A0A517U5R7_9BACT</name>
<protein>
    <submittedName>
        <fullName evidence="9">Cadherin domain protein</fullName>
    </submittedName>
</protein>
<dbReference type="OrthoDB" id="254354at2"/>
<evidence type="ECO:0000256" key="4">
    <source>
        <dbReference type="ARBA" id="ARBA00022837"/>
    </source>
</evidence>
<gene>
    <name evidence="9" type="ORF">I41_51550</name>
</gene>
<feature type="domain" description="Cadherin" evidence="8">
    <location>
        <begin position="487"/>
        <end position="591"/>
    </location>
</feature>
<evidence type="ECO:0000313" key="9">
    <source>
        <dbReference type="EMBL" id="QDT75910.1"/>
    </source>
</evidence>
<dbReference type="AlphaFoldDB" id="A0A517U5R7"/>
<sequence>MDIRHRQRRRWNQVGRCRRVANSQGAQSPGARPLAVERLESRALLSAVSFTGNYSQDFDSLPIDGTSFFYSGVTSFDARPIEAAAMAGWQLHKSSGSSDFATFIADNGHAASSSVRSFGDFDMPDRALGSIANQLGGYAYGVTLTNDTGGTLTSITLSFTGEQWQESGALAAQALRFEFAVGEGASLDQGTFAAAPSLDFTAPQYGGTARTLDGNAAANRTTVTATITGLSWAPGEELVLRWTDSDDADADHGLGIDDLTVTAAPLNLSAPIFTAGAVQTLEIPENSPSGTILGVAAATDPDLPVEPLTYSITSSDALGAFAIDANGQLTIVDAALVDLDFENGAEVAVLTVQVTDGVNAATQSIIVNVLPINDNPPQFVSGASQTLSIDENSITGTIVGQASATDADLPAETLAYSITAGDALGAFAIDASGQLTIVDAALVDLDFENGAEVAVLTVQVTDGVNAATQSIIVNVLPINDNPPQFVSGASQTLSIDENSITGTIVGQASATDADLPAETLAYSITAGDALGAFAIDANGQLTIVDAALVDLDFENGAEVAVLTVQVTDGVNAATQSIIVNVLPINDNPPQFVSGASQTLSIDENSITGTIVGQASATDADLPAETLAYSITAGDALGAFAIDASGQLTIVDAALVDLDFENGAEVAVLTVQVTDGVNAATQSIIVNVLPINDNVPQFTIAASLAVDENVVNVATLTAIDADLPEQAITFAIVGGEDAALFSIANGNELTLLAGLDFESATDADANGIYLVDVEAADGAGGTTTLPLSITVADVDETPPPLTALSSGASIWWLAAAVATPSFSTPAYELPPADVCIATSGHASFAVIEARTPGADMPIVAAEQEDSRSAPSAQSLDIAFDEVESWAAVVDAALVA</sequence>
<keyword evidence="5" id="KW-0130">Cell adhesion</keyword>
<dbReference type="PANTHER" id="PTHR24025:SF31">
    <property type="entry name" value="NEURAL-CADHERIN"/>
    <property type="match status" value="1"/>
</dbReference>
<keyword evidence="4" id="KW-0106">Calcium</keyword>
<keyword evidence="6" id="KW-1133">Transmembrane helix</keyword>
<dbReference type="GO" id="GO:0005509">
    <property type="term" value="F:calcium ion binding"/>
    <property type="evidence" value="ECO:0007669"/>
    <property type="project" value="InterPro"/>
</dbReference>
<dbReference type="InterPro" id="IPR010221">
    <property type="entry name" value="VCBS_dom"/>
</dbReference>
<dbReference type="PROSITE" id="PS50268">
    <property type="entry name" value="CADHERIN_2"/>
    <property type="match status" value="5"/>
</dbReference>
<dbReference type="PRINTS" id="PR00205">
    <property type="entry name" value="CADHERIN"/>
</dbReference>
<feature type="domain" description="Cadherin" evidence="8">
    <location>
        <begin position="593"/>
        <end position="697"/>
    </location>
</feature>
<dbReference type="KEGG" id="llh:I41_51550"/>
<keyword evidence="3" id="KW-0677">Repeat</keyword>
<dbReference type="GO" id="GO:0005911">
    <property type="term" value="C:cell-cell junction"/>
    <property type="evidence" value="ECO:0007669"/>
    <property type="project" value="TreeGrafter"/>
</dbReference>
<evidence type="ECO:0000256" key="1">
    <source>
        <dbReference type="ARBA" id="ARBA00004370"/>
    </source>
</evidence>
<dbReference type="EMBL" id="CP036339">
    <property type="protein sequence ID" value="QDT75910.1"/>
    <property type="molecule type" value="Genomic_DNA"/>
</dbReference>
<evidence type="ECO:0000256" key="2">
    <source>
        <dbReference type="ARBA" id="ARBA00022692"/>
    </source>
</evidence>
<keyword evidence="2" id="KW-0812">Transmembrane</keyword>
<feature type="domain" description="Cadherin" evidence="8">
    <location>
        <begin position="381"/>
        <end position="485"/>
    </location>
</feature>
<reference evidence="9 10" key="1">
    <citation type="submission" date="2019-02" db="EMBL/GenBank/DDBJ databases">
        <title>Deep-cultivation of Planctomycetes and their phenomic and genomic characterization uncovers novel biology.</title>
        <authorList>
            <person name="Wiegand S."/>
            <person name="Jogler M."/>
            <person name="Boedeker C."/>
            <person name="Pinto D."/>
            <person name="Vollmers J."/>
            <person name="Rivas-Marin E."/>
            <person name="Kohn T."/>
            <person name="Peeters S.H."/>
            <person name="Heuer A."/>
            <person name="Rast P."/>
            <person name="Oberbeckmann S."/>
            <person name="Bunk B."/>
            <person name="Jeske O."/>
            <person name="Meyerdierks A."/>
            <person name="Storesund J.E."/>
            <person name="Kallscheuer N."/>
            <person name="Luecker S."/>
            <person name="Lage O.M."/>
            <person name="Pohl T."/>
            <person name="Merkel B.J."/>
            <person name="Hornburger P."/>
            <person name="Mueller R.-W."/>
            <person name="Bruemmer F."/>
            <person name="Labrenz M."/>
            <person name="Spormann A.M."/>
            <person name="Op den Camp H."/>
            <person name="Overmann J."/>
            <person name="Amann R."/>
            <person name="Jetten M.S.M."/>
            <person name="Mascher T."/>
            <person name="Medema M.H."/>
            <person name="Devos D.P."/>
            <person name="Kaster A.-K."/>
            <person name="Ovreas L."/>
            <person name="Rohde M."/>
            <person name="Galperin M.Y."/>
            <person name="Jogler C."/>
        </authorList>
    </citation>
    <scope>NUCLEOTIDE SEQUENCE [LARGE SCALE GENOMIC DNA]</scope>
    <source>
        <strain evidence="9 10">I41</strain>
    </source>
</reference>
<dbReference type="InterPro" id="IPR015919">
    <property type="entry name" value="Cadherin-like_sf"/>
</dbReference>
<dbReference type="Pfam" id="PF00028">
    <property type="entry name" value="Cadherin"/>
    <property type="match status" value="4"/>
</dbReference>
<keyword evidence="7" id="KW-0472">Membrane</keyword>
<dbReference type="InterPro" id="IPR050971">
    <property type="entry name" value="Cadherin-domain_protein"/>
</dbReference>
<keyword evidence="10" id="KW-1185">Reference proteome</keyword>
<dbReference type="Proteomes" id="UP000317909">
    <property type="component" value="Chromosome"/>
</dbReference>
<dbReference type="NCBIfam" id="TIGR01965">
    <property type="entry name" value="VCBS_repeat"/>
    <property type="match status" value="1"/>
</dbReference>
<dbReference type="GO" id="GO:0016020">
    <property type="term" value="C:membrane"/>
    <property type="evidence" value="ECO:0007669"/>
    <property type="project" value="UniProtKB-SubCell"/>
</dbReference>
<evidence type="ECO:0000256" key="7">
    <source>
        <dbReference type="ARBA" id="ARBA00023136"/>
    </source>
</evidence>
<comment type="subcellular location">
    <subcellularLocation>
        <location evidence="1">Membrane</location>
    </subcellularLocation>
</comment>
<evidence type="ECO:0000256" key="6">
    <source>
        <dbReference type="ARBA" id="ARBA00022989"/>
    </source>
</evidence>